<dbReference type="Proteomes" id="UP000598174">
    <property type="component" value="Unassembled WGS sequence"/>
</dbReference>
<feature type="compositionally biased region" description="Pro residues" evidence="1">
    <location>
        <begin position="544"/>
        <end position="557"/>
    </location>
</feature>
<keyword evidence="5" id="KW-1185">Reference proteome</keyword>
<proteinExistence type="predicted"/>
<evidence type="ECO:0000313" key="4">
    <source>
        <dbReference type="EMBL" id="GIE09259.1"/>
    </source>
</evidence>
<feature type="compositionally biased region" description="Pro residues" evidence="1">
    <location>
        <begin position="584"/>
        <end position="594"/>
    </location>
</feature>
<feature type="transmembrane region" description="Helical" evidence="2">
    <location>
        <begin position="338"/>
        <end position="358"/>
    </location>
</feature>
<keyword evidence="2" id="KW-1133">Transmembrane helix</keyword>
<feature type="compositionally biased region" description="Gly residues" evidence="1">
    <location>
        <begin position="683"/>
        <end position="695"/>
    </location>
</feature>
<gene>
    <name evidence="4" type="ORF">Afe05nite_10990</name>
</gene>
<protein>
    <submittedName>
        <fullName evidence="4">Uncharacterized protein</fullName>
    </submittedName>
</protein>
<feature type="compositionally biased region" description="Gly residues" evidence="1">
    <location>
        <begin position="660"/>
        <end position="670"/>
    </location>
</feature>
<accession>A0A919MC99</accession>
<reference evidence="4" key="1">
    <citation type="submission" date="2021-01" db="EMBL/GenBank/DDBJ databases">
        <title>Whole genome shotgun sequence of Actinoplanes ferrugineus NBRC 15555.</title>
        <authorList>
            <person name="Komaki H."/>
            <person name="Tamura T."/>
        </authorList>
    </citation>
    <scope>NUCLEOTIDE SEQUENCE</scope>
    <source>
        <strain evidence="4">NBRC 15555</strain>
    </source>
</reference>
<keyword evidence="2" id="KW-0472">Membrane</keyword>
<feature type="compositionally biased region" description="Gly residues" evidence="1">
    <location>
        <begin position="452"/>
        <end position="466"/>
    </location>
</feature>
<feature type="chain" id="PRO_5037939354" evidence="3">
    <location>
        <begin position="21"/>
        <end position="721"/>
    </location>
</feature>
<feature type="compositionally biased region" description="Gly residues" evidence="1">
    <location>
        <begin position="392"/>
        <end position="406"/>
    </location>
</feature>
<feature type="compositionally biased region" description="Low complexity" evidence="1">
    <location>
        <begin position="407"/>
        <end position="416"/>
    </location>
</feature>
<name>A0A919MC99_9ACTN</name>
<feature type="compositionally biased region" description="Gly residues" evidence="1">
    <location>
        <begin position="617"/>
        <end position="639"/>
    </location>
</feature>
<feature type="compositionally biased region" description="Low complexity" evidence="1">
    <location>
        <begin position="438"/>
        <end position="451"/>
    </location>
</feature>
<feature type="compositionally biased region" description="Basic and acidic residues" evidence="1">
    <location>
        <begin position="702"/>
        <end position="715"/>
    </location>
</feature>
<evidence type="ECO:0000256" key="1">
    <source>
        <dbReference type="SAM" id="MobiDB-lite"/>
    </source>
</evidence>
<feature type="compositionally biased region" description="Low complexity" evidence="1">
    <location>
        <begin position="595"/>
        <end position="616"/>
    </location>
</feature>
<feature type="compositionally biased region" description="Low complexity" evidence="1">
    <location>
        <begin position="475"/>
        <end position="501"/>
    </location>
</feature>
<feature type="signal peptide" evidence="3">
    <location>
        <begin position="1"/>
        <end position="20"/>
    </location>
</feature>
<dbReference type="AlphaFoldDB" id="A0A919MC99"/>
<sequence>MFPAIAAIGLVMAGPSSAFADDPNPTVSVKATAGKAVCKVTDKKLDEMSGIVATKSGFVVVNDSTTNDAHKKVFFLDTKCKVVDEVAYSGKGPFDPEDLILSPDGRTLWIADIGDNNYDKSSTRPSLALWTMPVDGSKKPVIHRVSYPDNDHHDAEALLLTGDNIPLIITKEIGRAAVIYQPTAALKADNDTGIPLKKVGELTVNATETSGNPYARIGNKTIDGGAVALGGKKVVLRTYTDALEWDVTNGDVLGTITKSKPRTTALPDETLGEAITYSPDGTLFYTVSDMNGADDAATSILKYTPATTVTELKKASGGSGGGTGTAWYADITLDQITWAVGAVGILGLILVGAGIFGITKHRKRTKSSPAWSDDDPPEKTDSDADPETELIGVGGAQQRGVYGGARSGPAAPSSGAGVYGNNNAQRSGPVYGAGGAGAAASVSAGAAPAAAPGGGRPPQGQPGRGPQGQPPRPQGQPARGPQGQPARNPQGQPARGQQGQPPRGPQGQPPRGPQGQPPRGPQGQPPRGPQGQPPQGQPARNPQSQPPRGPQGQPPRGPQGQPAQGQPARNPQGQPARGQQGQPPRGPQGQPPRNPQGQPARGQQGQPPRGPQQQPGGRSGPVYGGGGTGGSGGAGGGSQQHGQPPRGPQGQRPQRPAGPQGQGGGQGGQGPRPPQGGNPRQGQGRGVYGQPGTGQGRPPQRGGDDRGFRPEERFDNPGYRR</sequence>
<evidence type="ECO:0000313" key="5">
    <source>
        <dbReference type="Proteomes" id="UP000598174"/>
    </source>
</evidence>
<evidence type="ECO:0000256" key="2">
    <source>
        <dbReference type="SAM" id="Phobius"/>
    </source>
</evidence>
<evidence type="ECO:0000256" key="3">
    <source>
        <dbReference type="SAM" id="SignalP"/>
    </source>
</evidence>
<keyword evidence="2" id="KW-0812">Transmembrane</keyword>
<feature type="region of interest" description="Disordered" evidence="1">
    <location>
        <begin position="434"/>
        <end position="721"/>
    </location>
</feature>
<dbReference type="EMBL" id="BOMM01000008">
    <property type="protein sequence ID" value="GIE09259.1"/>
    <property type="molecule type" value="Genomic_DNA"/>
</dbReference>
<feature type="compositionally biased region" description="Pro residues" evidence="1">
    <location>
        <begin position="502"/>
        <end position="536"/>
    </location>
</feature>
<keyword evidence="3" id="KW-0732">Signal</keyword>
<organism evidence="4 5">
    <name type="scientific">Paractinoplanes ferrugineus</name>
    <dbReference type="NCBI Taxonomy" id="113564"/>
    <lineage>
        <taxon>Bacteria</taxon>
        <taxon>Bacillati</taxon>
        <taxon>Actinomycetota</taxon>
        <taxon>Actinomycetes</taxon>
        <taxon>Micromonosporales</taxon>
        <taxon>Micromonosporaceae</taxon>
        <taxon>Paractinoplanes</taxon>
    </lineage>
</organism>
<feature type="compositionally biased region" description="Low complexity" evidence="1">
    <location>
        <begin position="640"/>
        <end position="659"/>
    </location>
</feature>
<feature type="compositionally biased region" description="Low complexity" evidence="1">
    <location>
        <begin position="558"/>
        <end position="583"/>
    </location>
</feature>
<dbReference type="SUPFAM" id="SSF75011">
    <property type="entry name" value="3-carboxy-cis,cis-mucoante lactonizing enzyme"/>
    <property type="match status" value="1"/>
</dbReference>
<comment type="caution">
    <text evidence="4">The sequence shown here is derived from an EMBL/GenBank/DDBJ whole genome shotgun (WGS) entry which is preliminary data.</text>
</comment>
<feature type="region of interest" description="Disordered" evidence="1">
    <location>
        <begin position="362"/>
        <end position="420"/>
    </location>
</feature>